<dbReference type="EMBL" id="LT629701">
    <property type="protein sequence ID" value="SDM68358.1"/>
    <property type="molecule type" value="Genomic_DNA"/>
</dbReference>
<evidence type="ECO:0000313" key="5">
    <source>
        <dbReference type="Proteomes" id="UP000183376"/>
    </source>
</evidence>
<dbReference type="OrthoDB" id="273614at2"/>
<dbReference type="Pfam" id="PF00583">
    <property type="entry name" value="Acetyltransf_1"/>
    <property type="match status" value="1"/>
</dbReference>
<name>A0A1G9V813_ALLAB</name>
<dbReference type="Proteomes" id="UP000183376">
    <property type="component" value="Chromosome I"/>
</dbReference>
<dbReference type="PANTHER" id="PTHR43877">
    <property type="entry name" value="AMINOALKYLPHOSPHONATE N-ACETYLTRANSFERASE-RELATED-RELATED"/>
    <property type="match status" value="1"/>
</dbReference>
<dbReference type="PROSITE" id="PS51186">
    <property type="entry name" value="GNAT"/>
    <property type="match status" value="1"/>
</dbReference>
<gene>
    <name evidence="4" type="ORF">SAMN04489726_2890</name>
</gene>
<dbReference type="InterPro" id="IPR016181">
    <property type="entry name" value="Acyl_CoA_acyltransferase"/>
</dbReference>
<organism evidence="4 5">
    <name type="scientific">Allokutzneria albata</name>
    <name type="common">Kibdelosporangium albatum</name>
    <dbReference type="NCBI Taxonomy" id="211114"/>
    <lineage>
        <taxon>Bacteria</taxon>
        <taxon>Bacillati</taxon>
        <taxon>Actinomycetota</taxon>
        <taxon>Actinomycetes</taxon>
        <taxon>Pseudonocardiales</taxon>
        <taxon>Pseudonocardiaceae</taxon>
        <taxon>Allokutzneria</taxon>
    </lineage>
</organism>
<dbReference type="RefSeq" id="WP_030429624.1">
    <property type="nucleotide sequence ID" value="NZ_JOEF01000007.1"/>
</dbReference>
<accession>A0A1G9V813</accession>
<protein>
    <submittedName>
        <fullName evidence="4">Acetyltransferase (GNAT) family protein</fullName>
    </submittedName>
</protein>
<dbReference type="AlphaFoldDB" id="A0A1G9V813"/>
<sequence>MTATVSKKRAWTVAPAPVDSPEAVALWREYYVDVADRYRLLHFNRRSTPAELEAELADSSGDDLVPPQGLLLLGRYGGEPAACAGLRAYGPGVVELKRVFVRPAWRGTGGGACLLAAVDEVARGMGAKRIVLDTRLDLVEARALYVKHGYAEIPAYNDGEYAEVWYGKDV</sequence>
<evidence type="ECO:0000313" key="4">
    <source>
        <dbReference type="EMBL" id="SDM68358.1"/>
    </source>
</evidence>
<evidence type="ECO:0000256" key="2">
    <source>
        <dbReference type="ARBA" id="ARBA00023315"/>
    </source>
</evidence>
<dbReference type="CDD" id="cd04301">
    <property type="entry name" value="NAT_SF"/>
    <property type="match status" value="1"/>
</dbReference>
<dbReference type="eggNOG" id="COG0456">
    <property type="taxonomic scope" value="Bacteria"/>
</dbReference>
<evidence type="ECO:0000256" key="1">
    <source>
        <dbReference type="ARBA" id="ARBA00022679"/>
    </source>
</evidence>
<dbReference type="InterPro" id="IPR050832">
    <property type="entry name" value="Bact_Acetyltransf"/>
</dbReference>
<keyword evidence="5" id="KW-1185">Reference proteome</keyword>
<keyword evidence="2" id="KW-0012">Acyltransferase</keyword>
<keyword evidence="1 4" id="KW-0808">Transferase</keyword>
<dbReference type="InterPro" id="IPR000182">
    <property type="entry name" value="GNAT_dom"/>
</dbReference>
<dbReference type="GO" id="GO:0016747">
    <property type="term" value="F:acyltransferase activity, transferring groups other than amino-acyl groups"/>
    <property type="evidence" value="ECO:0007669"/>
    <property type="project" value="InterPro"/>
</dbReference>
<dbReference type="Gene3D" id="3.40.630.30">
    <property type="match status" value="1"/>
</dbReference>
<evidence type="ECO:0000259" key="3">
    <source>
        <dbReference type="PROSITE" id="PS51186"/>
    </source>
</evidence>
<reference evidence="4 5" key="1">
    <citation type="submission" date="2016-10" db="EMBL/GenBank/DDBJ databases">
        <authorList>
            <person name="de Groot N.N."/>
        </authorList>
    </citation>
    <scope>NUCLEOTIDE SEQUENCE [LARGE SCALE GENOMIC DNA]</scope>
    <source>
        <strain evidence="4 5">DSM 44149</strain>
    </source>
</reference>
<feature type="domain" description="N-acetyltransferase" evidence="3">
    <location>
        <begin position="25"/>
        <end position="170"/>
    </location>
</feature>
<dbReference type="PANTHER" id="PTHR43877:SF2">
    <property type="entry name" value="AMINOALKYLPHOSPHONATE N-ACETYLTRANSFERASE-RELATED"/>
    <property type="match status" value="1"/>
</dbReference>
<proteinExistence type="predicted"/>
<dbReference type="SUPFAM" id="SSF55729">
    <property type="entry name" value="Acyl-CoA N-acyltransferases (Nat)"/>
    <property type="match status" value="1"/>
</dbReference>